<evidence type="ECO:0000256" key="6">
    <source>
        <dbReference type="ARBA" id="ARBA00013187"/>
    </source>
</evidence>
<evidence type="ECO:0000313" key="15">
    <source>
        <dbReference type="EMBL" id="HIU38524.1"/>
    </source>
</evidence>
<evidence type="ECO:0000256" key="5">
    <source>
        <dbReference type="ARBA" id="ARBA00011738"/>
    </source>
</evidence>
<dbReference type="Gene3D" id="3.40.640.10">
    <property type="entry name" value="Type I PLP-dependent aspartate aminotransferase-like (Major domain)"/>
    <property type="match status" value="1"/>
</dbReference>
<evidence type="ECO:0000256" key="9">
    <source>
        <dbReference type="ARBA" id="ARBA00022898"/>
    </source>
</evidence>
<dbReference type="PANTHER" id="PTHR13693">
    <property type="entry name" value="CLASS II AMINOTRANSFERASE/8-AMINO-7-OXONONANOATE SYNTHASE"/>
    <property type="match status" value="1"/>
</dbReference>
<dbReference type="GO" id="GO:0009102">
    <property type="term" value="P:biotin biosynthetic process"/>
    <property type="evidence" value="ECO:0007669"/>
    <property type="project" value="UniProtKB-KW"/>
</dbReference>
<evidence type="ECO:0000256" key="10">
    <source>
        <dbReference type="ARBA" id="ARBA00032610"/>
    </source>
</evidence>
<evidence type="ECO:0000256" key="12">
    <source>
        <dbReference type="ARBA" id="ARBA00047715"/>
    </source>
</evidence>
<dbReference type="AlphaFoldDB" id="A0A9D1IM49"/>
<evidence type="ECO:0000256" key="8">
    <source>
        <dbReference type="ARBA" id="ARBA00022756"/>
    </source>
</evidence>
<evidence type="ECO:0000256" key="11">
    <source>
        <dbReference type="ARBA" id="ARBA00033381"/>
    </source>
</evidence>
<dbReference type="Proteomes" id="UP000824076">
    <property type="component" value="Unassembled WGS sequence"/>
</dbReference>
<feature type="domain" description="Aminotransferase class I/classII large" evidence="14">
    <location>
        <begin position="30"/>
        <end position="371"/>
    </location>
</feature>
<accession>A0A9D1IM49</accession>
<reference evidence="15" key="2">
    <citation type="journal article" date="2021" name="PeerJ">
        <title>Extensive microbial diversity within the chicken gut microbiome revealed by metagenomics and culture.</title>
        <authorList>
            <person name="Gilroy R."/>
            <person name="Ravi A."/>
            <person name="Getino M."/>
            <person name="Pursley I."/>
            <person name="Horton D.L."/>
            <person name="Alikhan N.F."/>
            <person name="Baker D."/>
            <person name="Gharbi K."/>
            <person name="Hall N."/>
            <person name="Watson M."/>
            <person name="Adriaenssens E.M."/>
            <person name="Foster-Nyarko E."/>
            <person name="Jarju S."/>
            <person name="Secka A."/>
            <person name="Antonio M."/>
            <person name="Oren A."/>
            <person name="Chaudhuri R.R."/>
            <person name="La Ragione R."/>
            <person name="Hildebrand F."/>
            <person name="Pallen M.J."/>
        </authorList>
    </citation>
    <scope>NUCLEOTIDE SEQUENCE</scope>
    <source>
        <strain evidence="15">17073</strain>
    </source>
</reference>
<dbReference type="InterPro" id="IPR050087">
    <property type="entry name" value="AON_synthase_class-II"/>
</dbReference>
<proteinExistence type="inferred from homology"/>
<comment type="similarity">
    <text evidence="4">Belongs to the class-II pyridoxal-phosphate-dependent aminotransferase family. BioF subfamily.</text>
</comment>
<dbReference type="InterPro" id="IPR015422">
    <property type="entry name" value="PyrdxlP-dep_Trfase_small"/>
</dbReference>
<comment type="pathway">
    <text evidence="2">Cofactor biosynthesis; biotin biosynthesis.</text>
</comment>
<dbReference type="Gene3D" id="3.90.1150.10">
    <property type="entry name" value="Aspartate Aminotransferase, domain 1"/>
    <property type="match status" value="1"/>
</dbReference>
<comment type="caution">
    <text evidence="15">The sequence shown here is derived from an EMBL/GenBank/DDBJ whole genome shotgun (WGS) entry which is preliminary data.</text>
</comment>
<evidence type="ECO:0000259" key="14">
    <source>
        <dbReference type="Pfam" id="PF00155"/>
    </source>
</evidence>
<evidence type="ECO:0000256" key="2">
    <source>
        <dbReference type="ARBA" id="ARBA00004746"/>
    </source>
</evidence>
<evidence type="ECO:0000256" key="1">
    <source>
        <dbReference type="ARBA" id="ARBA00001933"/>
    </source>
</evidence>
<protein>
    <recommendedName>
        <fullName evidence="6">8-amino-7-oxononanoate synthase</fullName>
        <ecNumber evidence="6">2.3.1.47</ecNumber>
    </recommendedName>
    <alternativeName>
        <fullName evidence="10">7-keto-8-amino-pelargonic acid synthase</fullName>
    </alternativeName>
    <alternativeName>
        <fullName evidence="11">8-amino-7-ketopelargonate synthase</fullName>
    </alternativeName>
</protein>
<dbReference type="EMBL" id="DVMS01000067">
    <property type="protein sequence ID" value="HIU38524.1"/>
    <property type="molecule type" value="Genomic_DNA"/>
</dbReference>
<dbReference type="PROSITE" id="PS00599">
    <property type="entry name" value="AA_TRANSFER_CLASS_2"/>
    <property type="match status" value="1"/>
</dbReference>
<dbReference type="SUPFAM" id="SSF53383">
    <property type="entry name" value="PLP-dependent transferases"/>
    <property type="match status" value="1"/>
</dbReference>
<name>A0A9D1IM49_9BACT</name>
<evidence type="ECO:0000256" key="4">
    <source>
        <dbReference type="ARBA" id="ARBA00010008"/>
    </source>
</evidence>
<keyword evidence="9 13" id="KW-0663">Pyridoxal phosphate</keyword>
<dbReference type="InterPro" id="IPR015424">
    <property type="entry name" value="PyrdxlP-dep_Trfase"/>
</dbReference>
<dbReference type="InterPro" id="IPR015421">
    <property type="entry name" value="PyrdxlP-dep_Trfase_major"/>
</dbReference>
<evidence type="ECO:0000256" key="7">
    <source>
        <dbReference type="ARBA" id="ARBA00022679"/>
    </source>
</evidence>
<dbReference type="EC" id="2.3.1.47" evidence="6"/>
<evidence type="ECO:0000256" key="13">
    <source>
        <dbReference type="RuleBase" id="RU003693"/>
    </source>
</evidence>
<evidence type="ECO:0000313" key="16">
    <source>
        <dbReference type="Proteomes" id="UP000824076"/>
    </source>
</evidence>
<reference evidence="15" key="1">
    <citation type="submission" date="2020-10" db="EMBL/GenBank/DDBJ databases">
        <authorList>
            <person name="Gilroy R."/>
        </authorList>
    </citation>
    <scope>NUCLEOTIDE SEQUENCE</scope>
    <source>
        <strain evidence="15">17073</strain>
    </source>
</reference>
<organism evidence="15 16">
    <name type="scientific">Candidatus Limisoma intestinavium</name>
    <dbReference type="NCBI Taxonomy" id="2840856"/>
    <lineage>
        <taxon>Bacteria</taxon>
        <taxon>Pseudomonadati</taxon>
        <taxon>Bacteroidota</taxon>
        <taxon>Bacteroidia</taxon>
        <taxon>Bacteroidales</taxon>
        <taxon>Candidatus Limisoma</taxon>
    </lineage>
</organism>
<sequence length="381" mass="42793">MIEDFCRKTIDSLKESGNIRTIPQEPGNGLIDLSTNDYMGVASNRQLLERFFNSTDLDDLKMSSAASRLLSAKQSDYIALEKMLEDLYHRPALLFNSGYHANTGIIPAIADRHTVVLADRLVHASIIDGIKLSQAKLIRFRHNDFEQLERTISDYYGQTSRILVITESVFSMDGDIADLHRLAEIKRQYPDIITYIDEAHAFGVRGKHGLGVIEETGTIDKFDIVIGTFGKAVASIGAFAIASAVMKDFLINKARSLIFSTALPPISCRWSKFVIEFLLGMDKEREYLLNVSEYINCKFEKYNHNIRSHSQIVPLIIGDSSKAVMLSSSLRQSGFIALPIRHPTVPAGTERIRFSLNANIRKCDIDKLIELINIYETSISQ</sequence>
<dbReference type="InterPro" id="IPR004839">
    <property type="entry name" value="Aminotransferase_I/II_large"/>
</dbReference>
<keyword evidence="7" id="KW-0808">Transferase</keyword>
<keyword evidence="8" id="KW-0093">Biotin biosynthesis</keyword>
<dbReference type="Pfam" id="PF00155">
    <property type="entry name" value="Aminotran_1_2"/>
    <property type="match status" value="1"/>
</dbReference>
<dbReference type="PANTHER" id="PTHR13693:SF100">
    <property type="entry name" value="8-AMINO-7-OXONONANOATE SYNTHASE"/>
    <property type="match status" value="1"/>
</dbReference>
<evidence type="ECO:0000256" key="3">
    <source>
        <dbReference type="ARBA" id="ARBA00005189"/>
    </source>
</evidence>
<comment type="catalytic activity">
    <reaction evidence="12">
        <text>6-carboxyhexanoyl-[ACP] + L-alanine + H(+) = (8S)-8-amino-7-oxononanoate + holo-[ACP] + CO2</text>
        <dbReference type="Rhea" id="RHEA:42288"/>
        <dbReference type="Rhea" id="RHEA-COMP:9685"/>
        <dbReference type="Rhea" id="RHEA-COMP:9955"/>
        <dbReference type="ChEBI" id="CHEBI:15378"/>
        <dbReference type="ChEBI" id="CHEBI:16526"/>
        <dbReference type="ChEBI" id="CHEBI:57972"/>
        <dbReference type="ChEBI" id="CHEBI:64479"/>
        <dbReference type="ChEBI" id="CHEBI:78846"/>
        <dbReference type="ChEBI" id="CHEBI:149468"/>
        <dbReference type="EC" id="2.3.1.47"/>
    </reaction>
</comment>
<gene>
    <name evidence="15" type="ORF">IAD18_02515</name>
</gene>
<comment type="cofactor">
    <cofactor evidence="1 13">
        <name>pyridoxal 5'-phosphate</name>
        <dbReference type="ChEBI" id="CHEBI:597326"/>
    </cofactor>
</comment>
<comment type="pathway">
    <text evidence="3">Lipid metabolism.</text>
</comment>
<comment type="subunit">
    <text evidence="5">Homodimer.</text>
</comment>
<dbReference type="InterPro" id="IPR001917">
    <property type="entry name" value="Aminotrans_II_pyridoxalP_BS"/>
</dbReference>
<dbReference type="GO" id="GO:0008710">
    <property type="term" value="F:8-amino-7-oxononanoate synthase activity"/>
    <property type="evidence" value="ECO:0007669"/>
    <property type="project" value="UniProtKB-EC"/>
</dbReference>
<dbReference type="GO" id="GO:0030170">
    <property type="term" value="F:pyridoxal phosphate binding"/>
    <property type="evidence" value="ECO:0007669"/>
    <property type="project" value="InterPro"/>
</dbReference>